<dbReference type="AlphaFoldDB" id="A0A2V3PKB1"/>
<dbReference type="GO" id="GO:0008236">
    <property type="term" value="F:serine-type peptidase activity"/>
    <property type="evidence" value="ECO:0007669"/>
    <property type="project" value="InterPro"/>
</dbReference>
<dbReference type="EMBL" id="QICL01000037">
    <property type="protein sequence ID" value="PXV59367.1"/>
    <property type="molecule type" value="Genomic_DNA"/>
</dbReference>
<reference evidence="2 3" key="1">
    <citation type="submission" date="2018-03" db="EMBL/GenBank/DDBJ databases">
        <title>Genomic Encyclopedia of Archaeal and Bacterial Type Strains, Phase II (KMG-II): from individual species to whole genera.</title>
        <authorList>
            <person name="Goeker M."/>
        </authorList>
    </citation>
    <scope>NUCLEOTIDE SEQUENCE [LARGE SCALE GENOMIC DNA]</scope>
    <source>
        <strain evidence="2 3">DSM 100214</strain>
    </source>
</reference>
<evidence type="ECO:0000259" key="1">
    <source>
        <dbReference type="Pfam" id="PF03572"/>
    </source>
</evidence>
<dbReference type="GO" id="GO:0006508">
    <property type="term" value="P:proteolysis"/>
    <property type="evidence" value="ECO:0007669"/>
    <property type="project" value="InterPro"/>
</dbReference>
<evidence type="ECO:0000313" key="3">
    <source>
        <dbReference type="Proteomes" id="UP000247973"/>
    </source>
</evidence>
<proteinExistence type="predicted"/>
<dbReference type="InterPro" id="IPR029045">
    <property type="entry name" value="ClpP/crotonase-like_dom_sf"/>
</dbReference>
<evidence type="ECO:0000313" key="2">
    <source>
        <dbReference type="EMBL" id="PXV59367.1"/>
    </source>
</evidence>
<accession>A0A2V3PKB1</accession>
<dbReference type="Proteomes" id="UP000247973">
    <property type="component" value="Unassembled WGS sequence"/>
</dbReference>
<comment type="caution">
    <text evidence="2">The sequence shown here is derived from an EMBL/GenBank/DDBJ whole genome shotgun (WGS) entry which is preliminary data.</text>
</comment>
<protein>
    <submittedName>
        <fullName evidence="2">Peptidase S41-like protein</fullName>
    </submittedName>
</protein>
<feature type="domain" description="Tail specific protease" evidence="1">
    <location>
        <begin position="53"/>
        <end position="154"/>
    </location>
</feature>
<keyword evidence="3" id="KW-1185">Reference proteome</keyword>
<name>A0A2V3PKB1_9BACT</name>
<sequence>MYTNPILIKGVEIYCSQNTIENFEEYLKNTNSSFLEKLVERMKNNNNKFILLHDSEGYTIQLDTVLQYPRNIYIIVDKECASSAEEFILISKQSSKVTILGENTSGCLDFSNVVRFDPKDDSIGKWWGVNYASTISRRLPNDPVDEKGIAPDIYLSPDKNWLD</sequence>
<dbReference type="Pfam" id="PF03572">
    <property type="entry name" value="Peptidase_S41"/>
    <property type="match status" value="1"/>
</dbReference>
<dbReference type="Gene3D" id="3.90.226.10">
    <property type="entry name" value="2-enoyl-CoA Hydratase, Chain A, domain 1"/>
    <property type="match status" value="1"/>
</dbReference>
<gene>
    <name evidence="2" type="ORF">CLV62_13733</name>
</gene>
<organism evidence="2 3">
    <name type="scientific">Dysgonomonas alginatilytica</name>
    <dbReference type="NCBI Taxonomy" id="1605892"/>
    <lineage>
        <taxon>Bacteria</taxon>
        <taxon>Pseudomonadati</taxon>
        <taxon>Bacteroidota</taxon>
        <taxon>Bacteroidia</taxon>
        <taxon>Bacteroidales</taxon>
        <taxon>Dysgonomonadaceae</taxon>
        <taxon>Dysgonomonas</taxon>
    </lineage>
</organism>
<dbReference type="InterPro" id="IPR005151">
    <property type="entry name" value="Tail-specific_protease"/>
</dbReference>
<dbReference type="SUPFAM" id="SSF52096">
    <property type="entry name" value="ClpP/crotonase"/>
    <property type="match status" value="1"/>
</dbReference>